<feature type="transmembrane region" description="Helical" evidence="1">
    <location>
        <begin position="95"/>
        <end position="111"/>
    </location>
</feature>
<dbReference type="OrthoDB" id="5838511at2759"/>
<evidence type="ECO:0008006" key="4">
    <source>
        <dbReference type="Google" id="ProtNLM"/>
    </source>
</evidence>
<organism evidence="2 3">
    <name type="scientific">Caenorhabditis bovis</name>
    <dbReference type="NCBI Taxonomy" id="2654633"/>
    <lineage>
        <taxon>Eukaryota</taxon>
        <taxon>Metazoa</taxon>
        <taxon>Ecdysozoa</taxon>
        <taxon>Nematoda</taxon>
        <taxon>Chromadorea</taxon>
        <taxon>Rhabditida</taxon>
        <taxon>Rhabditina</taxon>
        <taxon>Rhabditomorpha</taxon>
        <taxon>Rhabditoidea</taxon>
        <taxon>Rhabditidae</taxon>
        <taxon>Peloderinae</taxon>
        <taxon>Caenorhabditis</taxon>
    </lineage>
</organism>
<feature type="transmembrane region" description="Helical" evidence="1">
    <location>
        <begin position="117"/>
        <end position="135"/>
    </location>
</feature>
<comment type="caution">
    <text evidence="2">The sequence shown here is derived from an EMBL/GenBank/DDBJ whole genome shotgun (WGS) entry which is preliminary data.</text>
</comment>
<evidence type="ECO:0000313" key="3">
    <source>
        <dbReference type="Proteomes" id="UP000494206"/>
    </source>
</evidence>
<dbReference type="AlphaFoldDB" id="A0A8S1EM45"/>
<dbReference type="Proteomes" id="UP000494206">
    <property type="component" value="Unassembled WGS sequence"/>
</dbReference>
<keyword evidence="1" id="KW-1133">Transmembrane helix</keyword>
<sequence length="232" mass="26399">MSKSHSATRLIENTPEASTLVAAGSGFLSTLASYITSAPKKTPPRIVQKTRVINSWDDVDIVRLNIVVCNYLYNDPHIATLFAEIEKLTGRSREVCFYTGITVLVLITFIHDPIGALTTFMTLMVPAFYTILSLLNEQSEPTNFSDRRPSFTDKEFVLRYWLIYGVFVTIEQMFGSFIHFDLRVIRLVALSLCLSTRVPILMWVSSRIELQFCKALAKFDENNYQLVLVPQK</sequence>
<keyword evidence="1" id="KW-0812">Transmembrane</keyword>
<evidence type="ECO:0000256" key="1">
    <source>
        <dbReference type="SAM" id="Phobius"/>
    </source>
</evidence>
<keyword evidence="3" id="KW-1185">Reference proteome</keyword>
<name>A0A8S1EM45_9PELO</name>
<proteinExistence type="predicted"/>
<dbReference type="EMBL" id="CADEPM010000004">
    <property type="protein sequence ID" value="CAB3404898.1"/>
    <property type="molecule type" value="Genomic_DNA"/>
</dbReference>
<evidence type="ECO:0000313" key="2">
    <source>
        <dbReference type="EMBL" id="CAB3404898.1"/>
    </source>
</evidence>
<reference evidence="2 3" key="1">
    <citation type="submission" date="2020-04" db="EMBL/GenBank/DDBJ databases">
        <authorList>
            <person name="Laetsch R D."/>
            <person name="Stevens L."/>
            <person name="Kumar S."/>
            <person name="Blaxter L. M."/>
        </authorList>
    </citation>
    <scope>NUCLEOTIDE SEQUENCE [LARGE SCALE GENOMIC DNA]</scope>
</reference>
<gene>
    <name evidence="2" type="ORF">CBOVIS_LOCUS7161</name>
</gene>
<feature type="transmembrane region" description="Helical" evidence="1">
    <location>
        <begin position="156"/>
        <end position="178"/>
    </location>
</feature>
<protein>
    <recommendedName>
        <fullName evidence="4">Receptor expression-enhancing protein</fullName>
    </recommendedName>
</protein>
<keyword evidence="1" id="KW-0472">Membrane</keyword>
<feature type="transmembrane region" description="Helical" evidence="1">
    <location>
        <begin position="184"/>
        <end position="204"/>
    </location>
</feature>
<accession>A0A8S1EM45</accession>